<organism evidence="1 2">
    <name type="scientific">Muricoccus vinaceus</name>
    <dbReference type="NCBI Taxonomy" id="424704"/>
    <lineage>
        <taxon>Bacteria</taxon>
        <taxon>Pseudomonadati</taxon>
        <taxon>Pseudomonadota</taxon>
        <taxon>Alphaproteobacteria</taxon>
        <taxon>Acetobacterales</taxon>
        <taxon>Roseomonadaceae</taxon>
        <taxon>Muricoccus</taxon>
    </lineage>
</organism>
<evidence type="ECO:0000313" key="1">
    <source>
        <dbReference type="EMBL" id="MFC0388121.1"/>
    </source>
</evidence>
<dbReference type="EMBL" id="JBHLVZ010000076">
    <property type="protein sequence ID" value="MFC0388121.1"/>
    <property type="molecule type" value="Genomic_DNA"/>
</dbReference>
<evidence type="ECO:0008006" key="3">
    <source>
        <dbReference type="Google" id="ProtNLM"/>
    </source>
</evidence>
<accession>A0ABV6IXA0</accession>
<sequence>MCDVLLLEDNPDALERVRMALELRGHVVRISWKPDRTLRCLGPEGPASRL</sequence>
<proteinExistence type="predicted"/>
<dbReference type="RefSeq" id="WP_377054235.1">
    <property type="nucleotide sequence ID" value="NZ_JBHLVZ010000076.1"/>
</dbReference>
<protein>
    <recommendedName>
        <fullName evidence="3">Response regulatory domain-containing protein</fullName>
    </recommendedName>
</protein>
<name>A0ABV6IXA0_9PROT</name>
<dbReference type="Proteomes" id="UP001589789">
    <property type="component" value="Unassembled WGS sequence"/>
</dbReference>
<reference evidence="1 2" key="1">
    <citation type="submission" date="2024-09" db="EMBL/GenBank/DDBJ databases">
        <authorList>
            <person name="Sun Q."/>
            <person name="Mori K."/>
        </authorList>
    </citation>
    <scope>NUCLEOTIDE SEQUENCE [LARGE SCALE GENOMIC DNA]</scope>
    <source>
        <strain evidence="1 2">CCM 7468</strain>
    </source>
</reference>
<evidence type="ECO:0000313" key="2">
    <source>
        <dbReference type="Proteomes" id="UP001589789"/>
    </source>
</evidence>
<comment type="caution">
    <text evidence="1">The sequence shown here is derived from an EMBL/GenBank/DDBJ whole genome shotgun (WGS) entry which is preliminary data.</text>
</comment>
<gene>
    <name evidence="1" type="ORF">ACFFIC_21640</name>
</gene>
<keyword evidence="2" id="KW-1185">Reference proteome</keyword>